<dbReference type="RefSeq" id="WP_187073524.1">
    <property type="nucleotide sequence ID" value="NZ_JACRYL010000036.1"/>
</dbReference>
<dbReference type="SUPFAM" id="SSF56784">
    <property type="entry name" value="HAD-like"/>
    <property type="match status" value="1"/>
</dbReference>
<dbReference type="InterPro" id="IPR036412">
    <property type="entry name" value="HAD-like_sf"/>
</dbReference>
<evidence type="ECO:0000313" key="1">
    <source>
        <dbReference type="EMBL" id="MBC6113106.1"/>
    </source>
</evidence>
<protein>
    <submittedName>
        <fullName evidence="1">HAD-IA family hydrolase</fullName>
    </submittedName>
</protein>
<gene>
    <name evidence="1" type="ORF">H7U22_22035</name>
</gene>
<comment type="caution">
    <text evidence="1">The sequence shown here is derived from an EMBL/GenBank/DDBJ whole genome shotgun (WGS) entry which is preliminary data.</text>
</comment>
<keyword evidence="1" id="KW-0378">Hydrolase</keyword>
<dbReference type="Gene3D" id="3.40.50.1000">
    <property type="entry name" value="HAD superfamily/HAD-like"/>
    <property type="match status" value="1"/>
</dbReference>
<evidence type="ECO:0000313" key="2">
    <source>
        <dbReference type="Proteomes" id="UP000652755"/>
    </source>
</evidence>
<dbReference type="Gene3D" id="1.10.150.240">
    <property type="entry name" value="Putative phosphatase, domain 2"/>
    <property type="match status" value="1"/>
</dbReference>
<name>A0ABR7KYE1_9SPHI</name>
<dbReference type="PANTHER" id="PTHR43611:SF3">
    <property type="entry name" value="FLAVIN MONONUCLEOTIDE HYDROLASE 1, CHLOROPLATIC"/>
    <property type="match status" value="1"/>
</dbReference>
<dbReference type="EMBL" id="JACRYL010000036">
    <property type="protein sequence ID" value="MBC6113106.1"/>
    <property type="molecule type" value="Genomic_DNA"/>
</dbReference>
<proteinExistence type="predicted"/>
<keyword evidence="2" id="KW-1185">Reference proteome</keyword>
<reference evidence="1 2" key="1">
    <citation type="submission" date="2020-08" db="EMBL/GenBank/DDBJ databases">
        <authorList>
            <person name="Sun Q."/>
            <person name="Inoue M."/>
        </authorList>
    </citation>
    <scope>NUCLEOTIDE SEQUENCE [LARGE SCALE GENOMIC DNA]</scope>
    <source>
        <strain evidence="1 2">CCM 8938</strain>
    </source>
</reference>
<dbReference type="PANTHER" id="PTHR43611">
    <property type="entry name" value="ALPHA-D-GLUCOSE 1-PHOSPHATE PHOSPHATASE"/>
    <property type="match status" value="1"/>
</dbReference>
<dbReference type="SFLD" id="SFLDG01129">
    <property type="entry name" value="C1.5:_HAD__Beta-PGM__Phosphata"/>
    <property type="match status" value="1"/>
</dbReference>
<accession>A0ABR7KYE1</accession>
<sequence length="208" mass="23992">MESKTDITTVFLDIGNVLLTNGWAHESRQLAAEKFNLDFNDFNTRHAIVFETYELGKLTIDEYLDITVFNKPRNFTKEEFRQFMFTQSKPFPKMIELIKSLKERYGLKVVAVSNEARELNAYRIEEFELAKIIDFFVSSTYVHLRKPDVDIYKLALDMAHSKPEETLCIDDLCVFVEVAQSLGIKGICHSSYETTCAELQSLGFKTTS</sequence>
<dbReference type="NCBIfam" id="TIGR01509">
    <property type="entry name" value="HAD-SF-IA-v3"/>
    <property type="match status" value="1"/>
</dbReference>
<dbReference type="InterPro" id="IPR023198">
    <property type="entry name" value="PGP-like_dom2"/>
</dbReference>
<dbReference type="InterPro" id="IPR006439">
    <property type="entry name" value="HAD-SF_hydro_IA"/>
</dbReference>
<dbReference type="SFLD" id="SFLDS00003">
    <property type="entry name" value="Haloacid_Dehalogenase"/>
    <property type="match status" value="1"/>
</dbReference>
<organism evidence="1 2">
    <name type="scientific">Pedobacter fastidiosus</name>
    <dbReference type="NCBI Taxonomy" id="2765361"/>
    <lineage>
        <taxon>Bacteria</taxon>
        <taxon>Pseudomonadati</taxon>
        <taxon>Bacteroidota</taxon>
        <taxon>Sphingobacteriia</taxon>
        <taxon>Sphingobacteriales</taxon>
        <taxon>Sphingobacteriaceae</taxon>
        <taxon>Pedobacter</taxon>
    </lineage>
</organism>
<dbReference type="GO" id="GO:0016787">
    <property type="term" value="F:hydrolase activity"/>
    <property type="evidence" value="ECO:0007669"/>
    <property type="project" value="UniProtKB-KW"/>
</dbReference>
<dbReference type="Pfam" id="PF00702">
    <property type="entry name" value="Hydrolase"/>
    <property type="match status" value="1"/>
</dbReference>
<dbReference type="Proteomes" id="UP000652755">
    <property type="component" value="Unassembled WGS sequence"/>
</dbReference>
<dbReference type="InterPro" id="IPR023214">
    <property type="entry name" value="HAD_sf"/>
</dbReference>